<comment type="caution">
    <text evidence="8">The sequence shown here is derived from an EMBL/GenBank/DDBJ whole genome shotgun (WGS) entry which is preliminary data.</text>
</comment>
<feature type="transmembrane region" description="Helical" evidence="7">
    <location>
        <begin position="12"/>
        <end position="29"/>
    </location>
</feature>
<evidence type="ECO:0000256" key="6">
    <source>
        <dbReference type="RuleBase" id="RU362091"/>
    </source>
</evidence>
<dbReference type="Gene3D" id="1.20.1730.10">
    <property type="entry name" value="Sodium/glucose cotransporter"/>
    <property type="match status" value="1"/>
</dbReference>
<dbReference type="GO" id="GO:0005412">
    <property type="term" value="F:D-glucose:sodium symporter activity"/>
    <property type="evidence" value="ECO:0007669"/>
    <property type="project" value="TreeGrafter"/>
</dbReference>
<dbReference type="CDD" id="cd11478">
    <property type="entry name" value="SLC5sbd_u2"/>
    <property type="match status" value="1"/>
</dbReference>
<dbReference type="InterPro" id="IPR001734">
    <property type="entry name" value="Na/solute_symporter"/>
</dbReference>
<keyword evidence="5 7" id="KW-0472">Membrane</keyword>
<evidence type="ECO:0000256" key="4">
    <source>
        <dbReference type="ARBA" id="ARBA00022989"/>
    </source>
</evidence>
<keyword evidence="9" id="KW-1185">Reference proteome</keyword>
<evidence type="ECO:0000256" key="2">
    <source>
        <dbReference type="ARBA" id="ARBA00006434"/>
    </source>
</evidence>
<dbReference type="InterPro" id="IPR018212">
    <property type="entry name" value="Na/solute_symporter_CS"/>
</dbReference>
<dbReference type="PANTHER" id="PTHR11819">
    <property type="entry name" value="SOLUTE CARRIER FAMILY 5"/>
    <property type="match status" value="1"/>
</dbReference>
<dbReference type="RefSeq" id="WP_007416595.1">
    <property type="nucleotide sequence ID" value="NZ_ABOX02000029.1"/>
</dbReference>
<dbReference type="GO" id="GO:0005886">
    <property type="term" value="C:plasma membrane"/>
    <property type="evidence" value="ECO:0007669"/>
    <property type="project" value="TreeGrafter"/>
</dbReference>
<gene>
    <name evidence="8" type="ORF">Cflav_PD1855</name>
</gene>
<feature type="transmembrane region" description="Helical" evidence="7">
    <location>
        <begin position="124"/>
        <end position="146"/>
    </location>
</feature>
<dbReference type="OrthoDB" id="9789704at2"/>
<sequence>MPRLLQLTWLDYLILGSYFVFVVGIGAVLKRRMKGSGDFLLSGRSIPAWVTGLAFLSANLGAQEMIGMAASGAKYGIMTCHFYWLGAIPAMVFLAIFMMPFYYGSKARSVPEYLKLRFDEKTRAFNAVSFLVMTVFSSGISLHALAKLLEILLGWNYSASIAFSAAVVLVYIFLGGLTSAIYNEVLQFFMIVLGFAPLVFLALKDVGGWSELQQKLAPVATNAGFAPGAWSHLWRHAGSPAENPLGVNGFVLVSGLGFVLSFGYWCTDFLVIQRALAARSISAARRTPLIAAVPKMMFPALVILPGMIAIALHHGGGNQLLPMTKAGTPDYNMTIPILLAKYLPTGVIGVGFTALMASFMSGMAGNVTAFNTIWTYDIYESYIAPKRSDQHYFWMGRMATVFGILFSVGAAYLASAFNNIMDMLQLVFGFVNAPLFATFLLGMFWRRTTGHGAFWGLLGGTVAAAIFHGLSLPQGDVAGIKGGWITHLFTPYSEMSQNFTIAIVAWVCCFGLTILISLVTRQRKSEGELKGLVYSLTPKPKAEGGPWYERPVTLAVLVLAGVTLLNILFW</sequence>
<comment type="similarity">
    <text evidence="2 6">Belongs to the sodium:solute symporter (SSF) (TC 2.A.21) family.</text>
</comment>
<dbReference type="EMBL" id="ABOX02000029">
    <property type="protein sequence ID" value="EEF59307.1"/>
    <property type="molecule type" value="Genomic_DNA"/>
</dbReference>
<protein>
    <submittedName>
        <fullName evidence="8">SSS sodium solute transporter superfamily</fullName>
    </submittedName>
</protein>
<dbReference type="Proteomes" id="UP000003688">
    <property type="component" value="Unassembled WGS sequence"/>
</dbReference>
<evidence type="ECO:0000313" key="9">
    <source>
        <dbReference type="Proteomes" id="UP000003688"/>
    </source>
</evidence>
<evidence type="ECO:0000256" key="5">
    <source>
        <dbReference type="ARBA" id="ARBA00023136"/>
    </source>
</evidence>
<dbReference type="STRING" id="320771.Cflav_PD1855"/>
<dbReference type="PROSITE" id="PS00457">
    <property type="entry name" value="NA_SOLUT_SYMP_2"/>
    <property type="match status" value="1"/>
</dbReference>
<feature type="transmembrane region" description="Helical" evidence="7">
    <location>
        <begin position="185"/>
        <end position="203"/>
    </location>
</feature>
<feature type="transmembrane region" description="Helical" evidence="7">
    <location>
        <begin position="41"/>
        <end position="62"/>
    </location>
</feature>
<feature type="transmembrane region" description="Helical" evidence="7">
    <location>
        <begin position="499"/>
        <end position="520"/>
    </location>
</feature>
<dbReference type="InterPro" id="IPR038377">
    <property type="entry name" value="Na/Glc_symporter_sf"/>
</dbReference>
<evidence type="ECO:0000256" key="7">
    <source>
        <dbReference type="SAM" id="Phobius"/>
    </source>
</evidence>
<dbReference type="Pfam" id="PF00474">
    <property type="entry name" value="SSF"/>
    <property type="match status" value="1"/>
</dbReference>
<feature type="transmembrane region" description="Helical" evidence="7">
    <location>
        <begin position="249"/>
        <end position="271"/>
    </location>
</feature>
<keyword evidence="3 7" id="KW-0812">Transmembrane</keyword>
<feature type="transmembrane region" description="Helical" evidence="7">
    <location>
        <begin position="292"/>
        <end position="313"/>
    </location>
</feature>
<keyword evidence="4 7" id="KW-1133">Transmembrane helix</keyword>
<comment type="subcellular location">
    <subcellularLocation>
        <location evidence="1">Membrane</location>
        <topology evidence="1">Multi-pass membrane protein</topology>
    </subcellularLocation>
</comment>
<dbReference type="NCBIfam" id="TIGR00813">
    <property type="entry name" value="sss"/>
    <property type="match status" value="1"/>
</dbReference>
<feature type="transmembrane region" description="Helical" evidence="7">
    <location>
        <begin position="152"/>
        <end position="173"/>
    </location>
</feature>
<proteinExistence type="inferred from homology"/>
<dbReference type="PROSITE" id="PS50283">
    <property type="entry name" value="NA_SOLUT_SYMP_3"/>
    <property type="match status" value="1"/>
</dbReference>
<feature type="transmembrane region" description="Helical" evidence="7">
    <location>
        <begin position="426"/>
        <end position="445"/>
    </location>
</feature>
<feature type="transmembrane region" description="Helical" evidence="7">
    <location>
        <begin position="392"/>
        <end position="414"/>
    </location>
</feature>
<feature type="transmembrane region" description="Helical" evidence="7">
    <location>
        <begin position="82"/>
        <end position="103"/>
    </location>
</feature>
<name>B9XLA4_PEDPL</name>
<evidence type="ECO:0000313" key="8">
    <source>
        <dbReference type="EMBL" id="EEF59307.1"/>
    </source>
</evidence>
<reference evidence="8 9" key="1">
    <citation type="journal article" date="2011" name="J. Bacteriol.">
        <title>Genome sequence of 'Pedosphaera parvula' Ellin514, an aerobic Verrucomicrobial isolate from pasture soil.</title>
        <authorList>
            <person name="Kant R."/>
            <person name="van Passel M.W."/>
            <person name="Sangwan P."/>
            <person name="Palva A."/>
            <person name="Lucas S."/>
            <person name="Copeland A."/>
            <person name="Lapidus A."/>
            <person name="Glavina Del Rio T."/>
            <person name="Dalin E."/>
            <person name="Tice H."/>
            <person name="Bruce D."/>
            <person name="Goodwin L."/>
            <person name="Pitluck S."/>
            <person name="Chertkov O."/>
            <person name="Larimer F.W."/>
            <person name="Land M.L."/>
            <person name="Hauser L."/>
            <person name="Brettin T.S."/>
            <person name="Detter J.C."/>
            <person name="Han S."/>
            <person name="de Vos W.M."/>
            <person name="Janssen P.H."/>
            <person name="Smidt H."/>
        </authorList>
    </citation>
    <scope>NUCLEOTIDE SEQUENCE [LARGE SCALE GENOMIC DNA]</scope>
    <source>
        <strain evidence="8 9">Ellin514</strain>
    </source>
</reference>
<dbReference type="PANTHER" id="PTHR11819:SF195">
    <property type="entry name" value="SODIUM_GLUCOSE COTRANSPORTER 4"/>
    <property type="match status" value="1"/>
</dbReference>
<evidence type="ECO:0000256" key="3">
    <source>
        <dbReference type="ARBA" id="ARBA00022692"/>
    </source>
</evidence>
<feature type="transmembrane region" description="Helical" evidence="7">
    <location>
        <begin position="551"/>
        <end position="569"/>
    </location>
</feature>
<feature type="transmembrane region" description="Helical" evidence="7">
    <location>
        <begin position="452"/>
        <end position="470"/>
    </location>
</feature>
<evidence type="ECO:0000256" key="1">
    <source>
        <dbReference type="ARBA" id="ARBA00004141"/>
    </source>
</evidence>
<organism evidence="8 9">
    <name type="scientific">Pedosphaera parvula (strain Ellin514)</name>
    <dbReference type="NCBI Taxonomy" id="320771"/>
    <lineage>
        <taxon>Bacteria</taxon>
        <taxon>Pseudomonadati</taxon>
        <taxon>Verrucomicrobiota</taxon>
        <taxon>Pedosphaerae</taxon>
        <taxon>Pedosphaerales</taxon>
        <taxon>Pedosphaeraceae</taxon>
        <taxon>Pedosphaera</taxon>
    </lineage>
</organism>
<dbReference type="AlphaFoldDB" id="B9XLA4"/>
<accession>B9XLA4</accession>